<dbReference type="Gene3D" id="3.40.50.300">
    <property type="entry name" value="P-loop containing nucleotide triphosphate hydrolases"/>
    <property type="match status" value="1"/>
</dbReference>
<organism evidence="3 4">
    <name type="scientific">Crepidotus variabilis</name>
    <dbReference type="NCBI Taxonomy" id="179855"/>
    <lineage>
        <taxon>Eukaryota</taxon>
        <taxon>Fungi</taxon>
        <taxon>Dikarya</taxon>
        <taxon>Basidiomycota</taxon>
        <taxon>Agaricomycotina</taxon>
        <taxon>Agaricomycetes</taxon>
        <taxon>Agaricomycetidae</taxon>
        <taxon>Agaricales</taxon>
        <taxon>Agaricineae</taxon>
        <taxon>Crepidotaceae</taxon>
        <taxon>Crepidotus</taxon>
    </lineage>
</organism>
<proteinExistence type="predicted"/>
<name>A0A9P6JSJ1_9AGAR</name>
<reference evidence="3" key="1">
    <citation type="submission" date="2020-11" db="EMBL/GenBank/DDBJ databases">
        <authorList>
            <consortium name="DOE Joint Genome Institute"/>
            <person name="Ahrendt S."/>
            <person name="Riley R."/>
            <person name="Andreopoulos W."/>
            <person name="Labutti K."/>
            <person name="Pangilinan J."/>
            <person name="Ruiz-Duenas F.J."/>
            <person name="Barrasa J.M."/>
            <person name="Sanchez-Garcia M."/>
            <person name="Camarero S."/>
            <person name="Miyauchi S."/>
            <person name="Serrano A."/>
            <person name="Linde D."/>
            <person name="Babiker R."/>
            <person name="Drula E."/>
            <person name="Ayuso-Fernandez I."/>
            <person name="Pacheco R."/>
            <person name="Padilla G."/>
            <person name="Ferreira P."/>
            <person name="Barriuso J."/>
            <person name="Kellner H."/>
            <person name="Castanera R."/>
            <person name="Alfaro M."/>
            <person name="Ramirez L."/>
            <person name="Pisabarro A.G."/>
            <person name="Kuo A."/>
            <person name="Tritt A."/>
            <person name="Lipzen A."/>
            <person name="He G."/>
            <person name="Yan M."/>
            <person name="Ng V."/>
            <person name="Cullen D."/>
            <person name="Martin F."/>
            <person name="Rosso M.-N."/>
            <person name="Henrissat B."/>
            <person name="Hibbett D."/>
            <person name="Martinez A.T."/>
            <person name="Grigoriev I.V."/>
        </authorList>
    </citation>
    <scope>NUCLEOTIDE SEQUENCE</scope>
    <source>
        <strain evidence="3">CBS 506.95</strain>
    </source>
</reference>
<feature type="domain" description="Nephrocystin 3-like N-terminal" evidence="2">
    <location>
        <begin position="102"/>
        <end position="272"/>
    </location>
</feature>
<dbReference type="PANTHER" id="PTHR10039:SF14">
    <property type="entry name" value="NACHT DOMAIN-CONTAINING PROTEIN"/>
    <property type="match status" value="1"/>
</dbReference>
<evidence type="ECO:0000259" key="2">
    <source>
        <dbReference type="Pfam" id="PF24883"/>
    </source>
</evidence>
<evidence type="ECO:0000313" key="4">
    <source>
        <dbReference type="Proteomes" id="UP000807306"/>
    </source>
</evidence>
<evidence type="ECO:0000313" key="3">
    <source>
        <dbReference type="EMBL" id="KAF9531003.1"/>
    </source>
</evidence>
<keyword evidence="1" id="KW-0677">Repeat</keyword>
<accession>A0A9P6JSJ1</accession>
<evidence type="ECO:0000256" key="1">
    <source>
        <dbReference type="ARBA" id="ARBA00022737"/>
    </source>
</evidence>
<dbReference type="OrthoDB" id="7464126at2759"/>
<dbReference type="Pfam" id="PF24883">
    <property type="entry name" value="NPHP3_N"/>
    <property type="match status" value="1"/>
</dbReference>
<sequence length="739" mass="83639">MHAASKTTKAPLCFVRLACMSYLERSSAQEHQLPTVSFFNNASNLNFQGNNNFVAGNVVMSHNLGMEPIELLLSYCALDALVDSKERHDPPRCSKDTREGIHQHIISWARSTHQLTSILWLYGSAGAGKSAICQTISERFNQEKTFLATFFFSRVAGSSGRSNGDRLIPTLVYQLQRYFPEAQRHIKDELTRNRSILESTRSTQMTSLFTTPLNRFSIRRLLRKLTSRQVGLVVIDGLDECQGSEVQCDLLRIIAEAARDITMPLRFLIASRPESHLQHTFDHHPSFHEVDLHRINLDEDKAARSSIMTFYQDEFRKIHNTHPLREHLDPSWPSLAVIELLVSKSSPQFIFASTIMKYVAYLSDRPDIRLNAILNAAKSSANDFEDQPFADIDKLYKFIFEGLKEKHRQVVACILGIVHLASCDEFTVPTPSPCIFEKLFDLHPGAVNIMLDPLLSILSIPKNREMAIRSLHASLFDFLLDRHRSGGRYIDLQTAHQVLLKYYGKRDLTPVTRSALKGIIYHADCTEMTREMRSSVLPIAIAALNRILYPSGNRISPLLGQIELLELAFGLLMKAAMFERDVEDDVWLIHGIKTLVRQLKLPNDISNPFTLPLLRTKHVVLAQLLQKYPRAAALSCCQHYIQFPVIQFGISISALHLIIAVMASKRPFIQLSDGKQTVECLLNLGATIAKIKEQPASHEQETLLACKALVLDFCESTNPKTIHIDSEELQKLSQVWIKL</sequence>
<dbReference type="Proteomes" id="UP000807306">
    <property type="component" value="Unassembled WGS sequence"/>
</dbReference>
<dbReference type="EMBL" id="MU157837">
    <property type="protein sequence ID" value="KAF9531003.1"/>
    <property type="molecule type" value="Genomic_DNA"/>
</dbReference>
<dbReference type="SUPFAM" id="SSF52540">
    <property type="entry name" value="P-loop containing nucleoside triphosphate hydrolases"/>
    <property type="match status" value="1"/>
</dbReference>
<comment type="caution">
    <text evidence="3">The sequence shown here is derived from an EMBL/GenBank/DDBJ whole genome shotgun (WGS) entry which is preliminary data.</text>
</comment>
<gene>
    <name evidence="3" type="ORF">CPB83DRAFT_850006</name>
</gene>
<protein>
    <recommendedName>
        <fullName evidence="2">Nephrocystin 3-like N-terminal domain-containing protein</fullName>
    </recommendedName>
</protein>
<dbReference type="PANTHER" id="PTHR10039">
    <property type="entry name" value="AMELOGENIN"/>
    <property type="match status" value="1"/>
</dbReference>
<dbReference type="InterPro" id="IPR056884">
    <property type="entry name" value="NPHP3-like_N"/>
</dbReference>
<dbReference type="InterPro" id="IPR027417">
    <property type="entry name" value="P-loop_NTPase"/>
</dbReference>
<dbReference type="AlphaFoldDB" id="A0A9P6JSJ1"/>
<keyword evidence="4" id="KW-1185">Reference proteome</keyword>